<proteinExistence type="inferred from homology"/>
<dbReference type="PANTHER" id="PTHR30290:SF62">
    <property type="entry name" value="OLIGOPEPTIDE ABC TRANSPORTER, PERIPLASMIC OLIGOPEPTIDE-BINDING PROTEIN"/>
    <property type="match status" value="1"/>
</dbReference>
<feature type="domain" description="Solute-binding protein family 5" evidence="3">
    <location>
        <begin position="99"/>
        <end position="511"/>
    </location>
</feature>
<evidence type="ECO:0000313" key="5">
    <source>
        <dbReference type="Proteomes" id="UP000476030"/>
    </source>
</evidence>
<reference evidence="4 5" key="1">
    <citation type="submission" date="2019-12" db="EMBL/GenBank/DDBJ databases">
        <title>Snethiella sp. nov. sp. isolated from sea sand.</title>
        <authorList>
            <person name="Kim J."/>
            <person name="Jeong S.E."/>
            <person name="Jung H.S."/>
            <person name="Jeon C.O."/>
        </authorList>
    </citation>
    <scope>NUCLEOTIDE SEQUENCE [LARGE SCALE GENOMIC DNA]</scope>
    <source>
        <strain evidence="4 5">DP05</strain>
    </source>
</reference>
<evidence type="ECO:0000313" key="4">
    <source>
        <dbReference type="EMBL" id="MZR29885.1"/>
    </source>
</evidence>
<comment type="caution">
    <text evidence="4">The sequence shown here is derived from an EMBL/GenBank/DDBJ whole genome shotgun (WGS) entry which is preliminary data.</text>
</comment>
<dbReference type="SUPFAM" id="SSF53850">
    <property type="entry name" value="Periplasmic binding protein-like II"/>
    <property type="match status" value="1"/>
</dbReference>
<comment type="subcellular location">
    <subcellularLocation>
        <location evidence="1">Periplasm</location>
    </subcellularLocation>
</comment>
<name>A0A6L8W459_9PROT</name>
<evidence type="ECO:0000256" key="2">
    <source>
        <dbReference type="ARBA" id="ARBA00005695"/>
    </source>
</evidence>
<protein>
    <submittedName>
        <fullName evidence="4">ABC transporter substrate-binding protein</fullName>
    </submittedName>
</protein>
<dbReference type="RefSeq" id="WP_161314430.1">
    <property type="nucleotide sequence ID" value="NZ_WTUW01000001.1"/>
</dbReference>
<dbReference type="PANTHER" id="PTHR30290">
    <property type="entry name" value="PERIPLASMIC BINDING COMPONENT OF ABC TRANSPORTER"/>
    <property type="match status" value="1"/>
</dbReference>
<sequence>MIGLRRISQGLSFLALVGVVLARGAQAEVPYFQHAVLSGLLPPMEERLPTNPLEVTPGKDQVIGNYGGKLRTLIGNPSDVKLMFVNGYARLVGFTADLEIKPDILESVEVSEGRIFTMKLREGHKWSDGHPFTSEDFRYWWEDIANNPKLSPAGPPAPLIINGELPTVEFPDAKTVVYSWSAPNPNFLTDLAGAAPLLIYRPAHYLRKHHVAYIDPAKLSPVQKIKLKAWAANHNRLDNLYKFDNPNLPTLQPWRNSTPPPATRFVGKRNPYFHRVDPEGRQLPYIDELIFTVSESKLIPAKAASGDVDLQARGLRLQDATFLKENEQRSQYKVLLWETARGSHFTLYPNLNSEDATWRKLMRDVRFRRALSLAVHREEINDILFFGLAVEGNNAVQKQSPFYTEELRTKWATFDLDKANALLDEMGLTERNNDGIRIMPNGKPLVIVIETAGEETEQSDILELINESWEQIGVEVFTKPSQRAVFRNRIFSGETVMSVWSGFEDGIPNAQSSPAARAPTSQTSYQWPKWGQYFETKGKSGEPVDIPEAQHLFELYERWLASTNDDEKAEIWREMLNIHADQQFTIGVVGAILQPVVVSDNLRNVPREGIYNWDPGAQFGIYHPDLFWFEN</sequence>
<keyword evidence="5" id="KW-1185">Reference proteome</keyword>
<dbReference type="Proteomes" id="UP000476030">
    <property type="component" value="Unassembled WGS sequence"/>
</dbReference>
<dbReference type="GO" id="GO:0015833">
    <property type="term" value="P:peptide transport"/>
    <property type="evidence" value="ECO:0007669"/>
    <property type="project" value="TreeGrafter"/>
</dbReference>
<dbReference type="CDD" id="cd08500">
    <property type="entry name" value="PBP2_NikA_DppA_OppA_like_4"/>
    <property type="match status" value="1"/>
</dbReference>
<dbReference type="InterPro" id="IPR039424">
    <property type="entry name" value="SBP_5"/>
</dbReference>
<dbReference type="Gene3D" id="3.10.105.10">
    <property type="entry name" value="Dipeptide-binding Protein, Domain 3"/>
    <property type="match status" value="1"/>
</dbReference>
<dbReference type="AlphaFoldDB" id="A0A6L8W459"/>
<dbReference type="EMBL" id="WTUW01000001">
    <property type="protein sequence ID" value="MZR29885.1"/>
    <property type="molecule type" value="Genomic_DNA"/>
</dbReference>
<organism evidence="4 5">
    <name type="scientific">Sneathiella litorea</name>
    <dbReference type="NCBI Taxonomy" id="2606216"/>
    <lineage>
        <taxon>Bacteria</taxon>
        <taxon>Pseudomonadati</taxon>
        <taxon>Pseudomonadota</taxon>
        <taxon>Alphaproteobacteria</taxon>
        <taxon>Sneathiellales</taxon>
        <taxon>Sneathiellaceae</taxon>
        <taxon>Sneathiella</taxon>
    </lineage>
</organism>
<dbReference type="InterPro" id="IPR000914">
    <property type="entry name" value="SBP_5_dom"/>
</dbReference>
<dbReference type="Gene3D" id="3.40.190.10">
    <property type="entry name" value="Periplasmic binding protein-like II"/>
    <property type="match status" value="1"/>
</dbReference>
<gene>
    <name evidence="4" type="ORF">GQE98_04465</name>
</gene>
<dbReference type="Pfam" id="PF00496">
    <property type="entry name" value="SBP_bac_5"/>
    <property type="match status" value="1"/>
</dbReference>
<evidence type="ECO:0000259" key="3">
    <source>
        <dbReference type="Pfam" id="PF00496"/>
    </source>
</evidence>
<accession>A0A6L8W459</accession>
<dbReference type="GO" id="GO:1904680">
    <property type="term" value="F:peptide transmembrane transporter activity"/>
    <property type="evidence" value="ECO:0007669"/>
    <property type="project" value="TreeGrafter"/>
</dbReference>
<comment type="similarity">
    <text evidence="2">Belongs to the bacterial solute-binding protein 5 family.</text>
</comment>
<evidence type="ECO:0000256" key="1">
    <source>
        <dbReference type="ARBA" id="ARBA00004418"/>
    </source>
</evidence>